<gene>
    <name evidence="2" type="ORF">WJ33_31430</name>
</gene>
<evidence type="ECO:0000313" key="3">
    <source>
        <dbReference type="Proteomes" id="UP000064029"/>
    </source>
</evidence>
<evidence type="ECO:0000256" key="1">
    <source>
        <dbReference type="SAM" id="MobiDB-lite"/>
    </source>
</evidence>
<proteinExistence type="predicted"/>
<feature type="region of interest" description="Disordered" evidence="1">
    <location>
        <begin position="1"/>
        <end position="28"/>
    </location>
</feature>
<dbReference type="AlphaFoldDB" id="A0A103R5N5"/>
<dbReference type="RefSeq" id="WP_059755184.1">
    <property type="nucleotide sequence ID" value="NZ_CP013415.1"/>
</dbReference>
<protein>
    <submittedName>
        <fullName evidence="2">Crp/Fnr family transcriptional regulator</fullName>
    </submittedName>
</protein>
<name>A0A103R5N5_9BURK</name>
<dbReference type="EMBL" id="LOXM01000185">
    <property type="protein sequence ID" value="KVG61680.1"/>
    <property type="molecule type" value="Genomic_DNA"/>
</dbReference>
<evidence type="ECO:0000313" key="2">
    <source>
        <dbReference type="EMBL" id="KVG61680.1"/>
    </source>
</evidence>
<sequence length="285" mass="32184">MTISLSRPAIDVERATSAPTSTRDVQLRPRGRARDVALPERVWPEDIPTPAPPNSPRILRTLSLRLERYLDQPARWLPALNAANGSRRQQRSERRIACAQLLRAMIKYCDLATLRVGIPAATGWVDLTLPFFADQAGLGVRRAERALRDLQTAGLAKIRRQCALQESSAGDRYKGIAAIKYLPPALFDAFGMRAWLQHERSRAHLRAQRRAAQQHKRERRAAAAGLVASLPEKSSQRFVERDQARRLADYERSVMLCAAQLKSTHPEWDRDTCYAEARRQLAPPT</sequence>
<dbReference type="Proteomes" id="UP000064029">
    <property type="component" value="Unassembled WGS sequence"/>
</dbReference>
<dbReference type="OrthoDB" id="5918726at2"/>
<comment type="caution">
    <text evidence="2">The sequence shown here is derived from an EMBL/GenBank/DDBJ whole genome shotgun (WGS) entry which is preliminary data.</text>
</comment>
<organism evidence="2 3">
    <name type="scientific">Burkholderia ubonensis</name>
    <dbReference type="NCBI Taxonomy" id="101571"/>
    <lineage>
        <taxon>Bacteria</taxon>
        <taxon>Pseudomonadati</taxon>
        <taxon>Pseudomonadota</taxon>
        <taxon>Betaproteobacteria</taxon>
        <taxon>Burkholderiales</taxon>
        <taxon>Burkholderiaceae</taxon>
        <taxon>Burkholderia</taxon>
        <taxon>Burkholderia cepacia complex</taxon>
    </lineage>
</organism>
<accession>A0A103R5N5</accession>
<reference evidence="2 3" key="1">
    <citation type="submission" date="2015-11" db="EMBL/GenBank/DDBJ databases">
        <title>Expanding the genomic diversity of Burkholderia species for the development of highly accurate diagnostics.</title>
        <authorList>
            <person name="Sahl J."/>
            <person name="Keim P."/>
            <person name="Wagner D."/>
        </authorList>
    </citation>
    <scope>NUCLEOTIDE SEQUENCE [LARGE SCALE GENOMIC DNA]</scope>
    <source>
        <strain evidence="2 3">MSMB2036</strain>
    </source>
</reference>